<dbReference type="GO" id="GO:0051304">
    <property type="term" value="P:chromosome separation"/>
    <property type="evidence" value="ECO:0007669"/>
    <property type="project" value="InterPro"/>
</dbReference>
<evidence type="ECO:0000313" key="6">
    <source>
        <dbReference type="Proteomes" id="UP000824099"/>
    </source>
</evidence>
<evidence type="ECO:0000313" key="5">
    <source>
        <dbReference type="EMBL" id="HIU64725.1"/>
    </source>
</evidence>
<dbReference type="Proteomes" id="UP000824099">
    <property type="component" value="Unassembled WGS sequence"/>
</dbReference>
<reference evidence="5" key="2">
    <citation type="journal article" date="2021" name="PeerJ">
        <title>Extensive microbial diversity within the chicken gut microbiome revealed by metagenomics and culture.</title>
        <authorList>
            <person name="Gilroy R."/>
            <person name="Ravi A."/>
            <person name="Getino M."/>
            <person name="Pursley I."/>
            <person name="Horton D.L."/>
            <person name="Alikhan N.F."/>
            <person name="Baker D."/>
            <person name="Gharbi K."/>
            <person name="Hall N."/>
            <person name="Watson M."/>
            <person name="Adriaenssens E.M."/>
            <person name="Foster-Nyarko E."/>
            <person name="Jarju S."/>
            <person name="Secka A."/>
            <person name="Antonio M."/>
            <person name="Oren A."/>
            <person name="Chaudhuri R.R."/>
            <person name="La Ragione R."/>
            <person name="Hildebrand F."/>
            <person name="Pallen M.J."/>
        </authorList>
    </citation>
    <scope>NUCLEOTIDE SEQUENCE</scope>
    <source>
        <strain evidence="5">CHK160-1198</strain>
    </source>
</reference>
<keyword evidence="4" id="KW-0131">Cell cycle</keyword>
<dbReference type="Gene3D" id="1.10.10.10">
    <property type="entry name" value="Winged helix-like DNA-binding domain superfamily/Winged helix DNA-binding domain"/>
    <property type="match status" value="2"/>
</dbReference>
<dbReference type="PANTHER" id="PTHR34298:SF2">
    <property type="entry name" value="SEGREGATION AND CONDENSATION PROTEIN B"/>
    <property type="match status" value="1"/>
</dbReference>
<keyword evidence="2" id="KW-0132">Cell division</keyword>
<dbReference type="InterPro" id="IPR005234">
    <property type="entry name" value="ScpB_csome_segregation"/>
</dbReference>
<evidence type="ECO:0000256" key="4">
    <source>
        <dbReference type="ARBA" id="ARBA00023306"/>
    </source>
</evidence>
<dbReference type="Pfam" id="PF04079">
    <property type="entry name" value="SMC_ScpB"/>
    <property type="match status" value="1"/>
</dbReference>
<dbReference type="SUPFAM" id="SSF46785">
    <property type="entry name" value="Winged helix' DNA-binding domain"/>
    <property type="match status" value="2"/>
</dbReference>
<sequence length="179" mass="20003">MFYDYLRGHVEALLFAAGDPLSLQKISELLEIEEGTAERLLALLTAEYDANERGFCLRKVANGYQLVVKPQFDELVRRLVTKQEIKLSNAALETLSIIVFKQPVTRSEIEAIRGVKVDGVVNTLVEHGLICELGRKDTIGKPILYGTTDLFLTMFGFNSITEIPKITVNTETVENKNDA</sequence>
<organism evidence="5 6">
    <name type="scientific">Candidatus Avacidaminococcus intestinavium</name>
    <dbReference type="NCBI Taxonomy" id="2840684"/>
    <lineage>
        <taxon>Bacteria</taxon>
        <taxon>Bacillati</taxon>
        <taxon>Bacillota</taxon>
        <taxon>Negativicutes</taxon>
        <taxon>Acidaminococcales</taxon>
        <taxon>Acidaminococcaceae</taxon>
        <taxon>Acidaminococcaceae incertae sedis</taxon>
        <taxon>Candidatus Avacidaminococcus</taxon>
    </lineage>
</organism>
<dbReference type="PIRSF" id="PIRSF019345">
    <property type="entry name" value="ScpB"/>
    <property type="match status" value="1"/>
</dbReference>
<proteinExistence type="predicted"/>
<keyword evidence="1" id="KW-0963">Cytoplasm</keyword>
<evidence type="ECO:0000256" key="3">
    <source>
        <dbReference type="ARBA" id="ARBA00022829"/>
    </source>
</evidence>
<reference evidence="5" key="1">
    <citation type="submission" date="2020-10" db="EMBL/GenBank/DDBJ databases">
        <authorList>
            <person name="Gilroy R."/>
        </authorList>
    </citation>
    <scope>NUCLEOTIDE SEQUENCE</scope>
    <source>
        <strain evidence="5">CHK160-1198</strain>
    </source>
</reference>
<evidence type="ECO:0000256" key="1">
    <source>
        <dbReference type="ARBA" id="ARBA00022490"/>
    </source>
</evidence>
<dbReference type="AlphaFoldDB" id="A0A9D1MR30"/>
<protein>
    <submittedName>
        <fullName evidence="5">SMC-Scp complex subunit ScpB</fullName>
    </submittedName>
</protein>
<dbReference type="EMBL" id="DVNI01000113">
    <property type="protein sequence ID" value="HIU64725.1"/>
    <property type="molecule type" value="Genomic_DNA"/>
</dbReference>
<keyword evidence="3" id="KW-0159">Chromosome partition</keyword>
<dbReference type="GO" id="GO:0051301">
    <property type="term" value="P:cell division"/>
    <property type="evidence" value="ECO:0007669"/>
    <property type="project" value="UniProtKB-KW"/>
</dbReference>
<dbReference type="NCBIfam" id="TIGR00281">
    <property type="entry name" value="SMC-Scp complex subunit ScpB"/>
    <property type="match status" value="1"/>
</dbReference>
<evidence type="ECO:0000256" key="2">
    <source>
        <dbReference type="ARBA" id="ARBA00022618"/>
    </source>
</evidence>
<gene>
    <name evidence="5" type="primary">scpB</name>
    <name evidence="5" type="ORF">IAB06_06810</name>
</gene>
<comment type="caution">
    <text evidence="5">The sequence shown here is derived from an EMBL/GenBank/DDBJ whole genome shotgun (WGS) entry which is preliminary data.</text>
</comment>
<dbReference type="PANTHER" id="PTHR34298">
    <property type="entry name" value="SEGREGATION AND CONDENSATION PROTEIN B"/>
    <property type="match status" value="1"/>
</dbReference>
<accession>A0A9D1MR30</accession>
<dbReference type="InterPro" id="IPR036390">
    <property type="entry name" value="WH_DNA-bd_sf"/>
</dbReference>
<dbReference type="InterPro" id="IPR036388">
    <property type="entry name" value="WH-like_DNA-bd_sf"/>
</dbReference>
<name>A0A9D1MR30_9FIRM</name>